<accession>A0A645API4</accession>
<keyword evidence="7 8" id="KW-0472">Membrane</keyword>
<comment type="caution">
    <text evidence="10">The sequence shown here is derived from an EMBL/GenBank/DDBJ whole genome shotgun (WGS) entry which is preliminary data.</text>
</comment>
<feature type="transmembrane region" description="Helical" evidence="8">
    <location>
        <begin position="186"/>
        <end position="209"/>
    </location>
</feature>
<feature type="domain" description="Major facilitator superfamily associated" evidence="9">
    <location>
        <begin position="15"/>
        <end position="173"/>
    </location>
</feature>
<sequence length="221" mass="25095">MAIIFFNFKETLERKEQKKNAKVLDLFRNKNLILLILVVFLGMGSYMGLDFAYSSYLVDIVGDFDKANNIYSYSISFRVVIEFFSFLIIAKYLSKANSKRCLIIALSIACIRLLLFSSGNLLLIVFGDQLHGILYGLYLTFIFKYLREILDESLIATSFAILSVLSTGGSNFIYPSIYSFMQQKFGYGGMYISGAILVFISIIILVIFLPKANRQNNMIKA</sequence>
<dbReference type="GO" id="GO:0005886">
    <property type="term" value="C:plasma membrane"/>
    <property type="evidence" value="ECO:0007669"/>
    <property type="project" value="UniProtKB-SubCell"/>
</dbReference>
<dbReference type="SUPFAM" id="SSF103473">
    <property type="entry name" value="MFS general substrate transporter"/>
    <property type="match status" value="1"/>
</dbReference>
<evidence type="ECO:0000256" key="1">
    <source>
        <dbReference type="ARBA" id="ARBA00004429"/>
    </source>
</evidence>
<gene>
    <name evidence="10" type="ORF">SDC9_98273</name>
</gene>
<keyword evidence="4" id="KW-0997">Cell inner membrane</keyword>
<evidence type="ECO:0000313" key="10">
    <source>
        <dbReference type="EMBL" id="MPM51524.1"/>
    </source>
</evidence>
<reference evidence="10" key="1">
    <citation type="submission" date="2019-08" db="EMBL/GenBank/DDBJ databases">
        <authorList>
            <person name="Kucharzyk K."/>
            <person name="Murdoch R.W."/>
            <person name="Higgins S."/>
            <person name="Loffler F."/>
        </authorList>
    </citation>
    <scope>NUCLEOTIDE SEQUENCE</scope>
</reference>
<keyword evidence="2" id="KW-0813">Transport</keyword>
<proteinExistence type="predicted"/>
<dbReference type="InterPro" id="IPR036259">
    <property type="entry name" value="MFS_trans_sf"/>
</dbReference>
<dbReference type="EMBL" id="VSSQ01013454">
    <property type="protein sequence ID" value="MPM51524.1"/>
    <property type="molecule type" value="Genomic_DNA"/>
</dbReference>
<dbReference type="Gene3D" id="1.20.1250.20">
    <property type="entry name" value="MFS general substrate transporter like domains"/>
    <property type="match status" value="1"/>
</dbReference>
<protein>
    <recommendedName>
        <fullName evidence="9">Major facilitator superfamily associated domain-containing protein</fullName>
    </recommendedName>
</protein>
<dbReference type="Pfam" id="PF12832">
    <property type="entry name" value="MFS_1_like"/>
    <property type="match status" value="1"/>
</dbReference>
<feature type="transmembrane region" description="Helical" evidence="8">
    <location>
        <begin position="130"/>
        <end position="146"/>
    </location>
</feature>
<dbReference type="InterPro" id="IPR024989">
    <property type="entry name" value="MFS_assoc_dom"/>
</dbReference>
<keyword evidence="6 8" id="KW-1133">Transmembrane helix</keyword>
<evidence type="ECO:0000256" key="8">
    <source>
        <dbReference type="SAM" id="Phobius"/>
    </source>
</evidence>
<feature type="transmembrane region" description="Helical" evidence="8">
    <location>
        <begin position="70"/>
        <end position="90"/>
    </location>
</feature>
<organism evidence="10">
    <name type="scientific">bioreactor metagenome</name>
    <dbReference type="NCBI Taxonomy" id="1076179"/>
    <lineage>
        <taxon>unclassified sequences</taxon>
        <taxon>metagenomes</taxon>
        <taxon>ecological metagenomes</taxon>
    </lineage>
</organism>
<keyword evidence="5 8" id="KW-0812">Transmembrane</keyword>
<dbReference type="GO" id="GO:0015528">
    <property type="term" value="F:lactose:proton symporter activity"/>
    <property type="evidence" value="ECO:0007669"/>
    <property type="project" value="TreeGrafter"/>
</dbReference>
<evidence type="ECO:0000256" key="5">
    <source>
        <dbReference type="ARBA" id="ARBA00022692"/>
    </source>
</evidence>
<dbReference type="PANTHER" id="PTHR23522:SF10">
    <property type="entry name" value="3-PHENYLPROPIONIC ACID TRANSPORTER-RELATED"/>
    <property type="match status" value="1"/>
</dbReference>
<feature type="transmembrane region" description="Helical" evidence="8">
    <location>
        <begin position="32"/>
        <end position="58"/>
    </location>
</feature>
<keyword evidence="3" id="KW-1003">Cell membrane</keyword>
<evidence type="ECO:0000256" key="7">
    <source>
        <dbReference type="ARBA" id="ARBA00023136"/>
    </source>
</evidence>
<evidence type="ECO:0000256" key="3">
    <source>
        <dbReference type="ARBA" id="ARBA00022475"/>
    </source>
</evidence>
<name>A0A645API4_9ZZZZ</name>
<feature type="transmembrane region" description="Helical" evidence="8">
    <location>
        <begin position="102"/>
        <end position="124"/>
    </location>
</feature>
<dbReference type="GO" id="GO:0030395">
    <property type="term" value="F:lactose binding"/>
    <property type="evidence" value="ECO:0007669"/>
    <property type="project" value="TreeGrafter"/>
</dbReference>
<evidence type="ECO:0000256" key="4">
    <source>
        <dbReference type="ARBA" id="ARBA00022519"/>
    </source>
</evidence>
<dbReference type="PANTHER" id="PTHR23522">
    <property type="entry name" value="BLL5896 PROTEIN"/>
    <property type="match status" value="1"/>
</dbReference>
<evidence type="ECO:0000256" key="2">
    <source>
        <dbReference type="ARBA" id="ARBA00022448"/>
    </source>
</evidence>
<dbReference type="AlphaFoldDB" id="A0A645API4"/>
<comment type="subcellular location">
    <subcellularLocation>
        <location evidence="1">Cell inner membrane</location>
        <topology evidence="1">Multi-pass membrane protein</topology>
    </subcellularLocation>
</comment>
<evidence type="ECO:0000256" key="6">
    <source>
        <dbReference type="ARBA" id="ARBA00022989"/>
    </source>
</evidence>
<feature type="transmembrane region" description="Helical" evidence="8">
    <location>
        <begin position="153"/>
        <end position="174"/>
    </location>
</feature>
<evidence type="ECO:0000259" key="9">
    <source>
        <dbReference type="Pfam" id="PF12832"/>
    </source>
</evidence>